<dbReference type="AlphaFoldDB" id="A0A2W5QJ76"/>
<proteinExistence type="predicted"/>
<reference evidence="2 3" key="1">
    <citation type="submission" date="2017-08" db="EMBL/GenBank/DDBJ databases">
        <title>Infants hospitalized years apart are colonized by the same room-sourced microbial strains.</title>
        <authorList>
            <person name="Brooks B."/>
            <person name="Olm M.R."/>
            <person name="Firek B.A."/>
            <person name="Baker R."/>
            <person name="Thomas B.C."/>
            <person name="Morowitz M.J."/>
            <person name="Banfield J.F."/>
        </authorList>
    </citation>
    <scope>NUCLEOTIDE SEQUENCE [LARGE SCALE GENOMIC DNA]</scope>
    <source>
        <strain evidence="2">S2_005_002_R2_34</strain>
    </source>
</reference>
<sequence length="131" mass="13209">MILLVLGFGALAPAAGVAAAPCAGVDTALTEAREAASAPLVAQSVSAEVAAKDVSVGHYFAEGAWFVIGAEIPVADGEGYFFFERAGGAARLHDVWGGYADPSEAGALADWARALGAPDALARCFADVVTR</sequence>
<dbReference type="EMBL" id="QFPW01000002">
    <property type="protein sequence ID" value="PZQ51530.1"/>
    <property type="molecule type" value="Genomic_DNA"/>
</dbReference>
<keyword evidence="1" id="KW-0732">Signal</keyword>
<dbReference type="Proteomes" id="UP000249185">
    <property type="component" value="Unassembled WGS sequence"/>
</dbReference>
<evidence type="ECO:0000256" key="1">
    <source>
        <dbReference type="SAM" id="SignalP"/>
    </source>
</evidence>
<organism evidence="2 3">
    <name type="scientific">Rhodovulum sulfidophilum</name>
    <name type="common">Rhodobacter sulfidophilus</name>
    <dbReference type="NCBI Taxonomy" id="35806"/>
    <lineage>
        <taxon>Bacteria</taxon>
        <taxon>Pseudomonadati</taxon>
        <taxon>Pseudomonadota</taxon>
        <taxon>Alphaproteobacteria</taxon>
        <taxon>Rhodobacterales</taxon>
        <taxon>Paracoccaceae</taxon>
        <taxon>Rhodovulum</taxon>
    </lineage>
</organism>
<evidence type="ECO:0000313" key="2">
    <source>
        <dbReference type="EMBL" id="PZQ51530.1"/>
    </source>
</evidence>
<protein>
    <submittedName>
        <fullName evidence="2">Uncharacterized protein</fullName>
    </submittedName>
</protein>
<comment type="caution">
    <text evidence="2">The sequence shown here is derived from an EMBL/GenBank/DDBJ whole genome shotgun (WGS) entry which is preliminary data.</text>
</comment>
<name>A0A2W5QJ76_RHOSU</name>
<feature type="chain" id="PRO_5015870687" evidence="1">
    <location>
        <begin position="20"/>
        <end position="131"/>
    </location>
</feature>
<accession>A0A2W5QJ76</accession>
<evidence type="ECO:0000313" key="3">
    <source>
        <dbReference type="Proteomes" id="UP000249185"/>
    </source>
</evidence>
<feature type="signal peptide" evidence="1">
    <location>
        <begin position="1"/>
        <end position="19"/>
    </location>
</feature>
<gene>
    <name evidence="2" type="ORF">DI556_05085</name>
</gene>